<sequence length="230" mass="26421">MKWYIGFIIIIFLLIGFVYVSTEQSTGDIEPLGRLAFVKIANPDMYPEHVHANLLAQYAEERNSKCAIVLHYAGSSNYRNFMNGEVYIIEMAFMDTAGAQVDINWNQVLDYGINGVPDDKWNYKVDGQIFDNYEDAWARVMEMAKEHGQEGPIPTVWHGTVRQGSIFVNPGCGFPLYYQVCCKQFGHVGGVMHALTGSLFPYFNNPYRSYEIQHASELQYYYTHNMLNYE</sequence>
<comment type="caution">
    <text evidence="1">The sequence shown here is derived from an EMBL/GenBank/DDBJ whole genome shotgun (WGS) entry which is preliminary data.</text>
</comment>
<evidence type="ECO:0000313" key="2">
    <source>
        <dbReference type="Proteomes" id="UP000248557"/>
    </source>
</evidence>
<protein>
    <submittedName>
        <fullName evidence="1">Uncharacterized protein</fullName>
    </submittedName>
</protein>
<reference evidence="1 2" key="1">
    <citation type="submission" date="2017-05" db="EMBL/GenBank/DDBJ databases">
        <title>Host range expansion of the Methanosphaera genus to humans and monogastric animals involves recent and extensive reduction in genome content.</title>
        <authorList>
            <person name="Hoedt E.C."/>
            <person name="Volmer J.G."/>
            <person name="Parks D.H."/>
            <person name="Rosewarne C.P."/>
            <person name="Denman S.E."/>
            <person name="Mcsweeney C.S."/>
            <person name="O Cuiv P."/>
            <person name="Hugenholtz P."/>
            <person name="Tyson G.W."/>
            <person name="Morrison M."/>
        </authorList>
    </citation>
    <scope>NUCLEOTIDE SEQUENCE [LARGE SCALE GENOMIC DNA]</scope>
    <source>
        <strain evidence="1 2">PA5</strain>
    </source>
</reference>
<dbReference type="Proteomes" id="UP000248557">
    <property type="component" value="Unassembled WGS sequence"/>
</dbReference>
<dbReference type="EMBL" id="NGJK01000016">
    <property type="protein sequence ID" value="RAP03567.1"/>
    <property type="molecule type" value="Genomic_DNA"/>
</dbReference>
<proteinExistence type="predicted"/>
<evidence type="ECO:0000313" key="1">
    <source>
        <dbReference type="EMBL" id="RAP03567.1"/>
    </source>
</evidence>
<name>A0A328Q5D6_9EURY</name>
<accession>A0A328Q5D6</accession>
<organism evidence="1 2">
    <name type="scientific">Methanosphaera stadtmanae</name>
    <dbReference type="NCBI Taxonomy" id="2317"/>
    <lineage>
        <taxon>Archaea</taxon>
        <taxon>Methanobacteriati</taxon>
        <taxon>Methanobacteriota</taxon>
        <taxon>Methanomada group</taxon>
        <taxon>Methanobacteria</taxon>
        <taxon>Methanobacteriales</taxon>
        <taxon>Methanobacteriaceae</taxon>
        <taxon>Methanosphaera</taxon>
    </lineage>
</organism>
<dbReference type="GeneID" id="3854939"/>
<dbReference type="RefSeq" id="WP_011405902.1">
    <property type="nucleotide sequence ID" value="NZ_CATZNA010000058.1"/>
</dbReference>
<dbReference type="OMA" id="LQYYYTH"/>
<gene>
    <name evidence="1" type="ORF">CA615_01490</name>
</gene>
<dbReference type="AlphaFoldDB" id="A0A328Q5D6"/>